<feature type="compositionally biased region" description="Basic and acidic residues" evidence="1">
    <location>
        <begin position="1"/>
        <end position="35"/>
    </location>
</feature>
<proteinExistence type="predicted"/>
<reference evidence="2" key="2">
    <citation type="submission" date="2020-11" db="EMBL/GenBank/DDBJ databases">
        <authorList>
            <person name="McCartney M.A."/>
            <person name="Auch B."/>
            <person name="Kono T."/>
            <person name="Mallez S."/>
            <person name="Becker A."/>
            <person name="Gohl D.M."/>
            <person name="Silverstein K.A.T."/>
            <person name="Koren S."/>
            <person name="Bechman K.B."/>
            <person name="Herman A."/>
            <person name="Abrahante J.E."/>
            <person name="Garbe J."/>
        </authorList>
    </citation>
    <scope>NUCLEOTIDE SEQUENCE</scope>
    <source>
        <strain evidence="2">Duluth1</strain>
        <tissue evidence="2">Whole animal</tissue>
    </source>
</reference>
<dbReference type="AlphaFoldDB" id="A0A9D4RGV5"/>
<evidence type="ECO:0000313" key="3">
    <source>
        <dbReference type="Proteomes" id="UP000828390"/>
    </source>
</evidence>
<dbReference type="EMBL" id="JAIWYP010000002">
    <property type="protein sequence ID" value="KAH3867824.1"/>
    <property type="molecule type" value="Genomic_DNA"/>
</dbReference>
<accession>A0A9D4RGV5</accession>
<reference evidence="2" key="1">
    <citation type="journal article" date="2019" name="bioRxiv">
        <title>The Genome of the Zebra Mussel, Dreissena polymorpha: A Resource for Invasive Species Research.</title>
        <authorList>
            <person name="McCartney M.A."/>
            <person name="Auch B."/>
            <person name="Kono T."/>
            <person name="Mallez S."/>
            <person name="Zhang Y."/>
            <person name="Obille A."/>
            <person name="Becker A."/>
            <person name="Abrahante J.E."/>
            <person name="Garbe J."/>
            <person name="Badalamenti J.P."/>
            <person name="Herman A."/>
            <person name="Mangelson H."/>
            <person name="Liachko I."/>
            <person name="Sullivan S."/>
            <person name="Sone E.D."/>
            <person name="Koren S."/>
            <person name="Silverstein K.A.T."/>
            <person name="Beckman K.B."/>
            <person name="Gohl D.M."/>
        </authorList>
    </citation>
    <scope>NUCLEOTIDE SEQUENCE</scope>
    <source>
        <strain evidence="2">Duluth1</strain>
        <tissue evidence="2">Whole animal</tissue>
    </source>
</reference>
<gene>
    <name evidence="2" type="ORF">DPMN_030961</name>
</gene>
<evidence type="ECO:0000313" key="2">
    <source>
        <dbReference type="EMBL" id="KAH3867824.1"/>
    </source>
</evidence>
<feature type="region of interest" description="Disordered" evidence="1">
    <location>
        <begin position="1"/>
        <end position="46"/>
    </location>
</feature>
<evidence type="ECO:0000256" key="1">
    <source>
        <dbReference type="SAM" id="MobiDB-lite"/>
    </source>
</evidence>
<name>A0A9D4RGV5_DREPO</name>
<protein>
    <submittedName>
        <fullName evidence="2">Uncharacterized protein</fullName>
    </submittedName>
</protein>
<feature type="non-terminal residue" evidence="2">
    <location>
        <position position="1"/>
    </location>
</feature>
<dbReference type="Proteomes" id="UP000828390">
    <property type="component" value="Unassembled WGS sequence"/>
</dbReference>
<sequence>YDRNTTPEPSNDKRERSPSRSSDEKLNGQCERVDVSPRALNANSSPKQNLLACDHCVFVPHFSNDRT</sequence>
<comment type="caution">
    <text evidence="2">The sequence shown here is derived from an EMBL/GenBank/DDBJ whole genome shotgun (WGS) entry which is preliminary data.</text>
</comment>
<keyword evidence="3" id="KW-1185">Reference proteome</keyword>
<organism evidence="2 3">
    <name type="scientific">Dreissena polymorpha</name>
    <name type="common">Zebra mussel</name>
    <name type="synonym">Mytilus polymorpha</name>
    <dbReference type="NCBI Taxonomy" id="45954"/>
    <lineage>
        <taxon>Eukaryota</taxon>
        <taxon>Metazoa</taxon>
        <taxon>Spiralia</taxon>
        <taxon>Lophotrochozoa</taxon>
        <taxon>Mollusca</taxon>
        <taxon>Bivalvia</taxon>
        <taxon>Autobranchia</taxon>
        <taxon>Heteroconchia</taxon>
        <taxon>Euheterodonta</taxon>
        <taxon>Imparidentia</taxon>
        <taxon>Neoheterodontei</taxon>
        <taxon>Myida</taxon>
        <taxon>Dreissenoidea</taxon>
        <taxon>Dreissenidae</taxon>
        <taxon>Dreissena</taxon>
    </lineage>
</organism>